<feature type="compositionally biased region" description="Gly residues" evidence="5">
    <location>
        <begin position="159"/>
        <end position="168"/>
    </location>
</feature>
<dbReference type="Pfam" id="PF00692">
    <property type="entry name" value="dUTPase"/>
    <property type="match status" value="1"/>
</dbReference>
<evidence type="ECO:0000256" key="1">
    <source>
        <dbReference type="ARBA" id="ARBA00006581"/>
    </source>
</evidence>
<dbReference type="PANTHER" id="PTHR11241:SF0">
    <property type="entry name" value="DEOXYURIDINE 5'-TRIPHOSPHATE NUCLEOTIDOHYDROLASE"/>
    <property type="match status" value="1"/>
</dbReference>
<dbReference type="EC" id="3.6.1.23" evidence="2"/>
<dbReference type="InterPro" id="IPR036157">
    <property type="entry name" value="dUTPase-like_sf"/>
</dbReference>
<comment type="similarity">
    <text evidence="1">Belongs to the dUTPase family.</text>
</comment>
<evidence type="ECO:0000313" key="8">
    <source>
        <dbReference type="Proteomes" id="UP000203019"/>
    </source>
</evidence>
<keyword evidence="4" id="KW-0546">Nucleotide metabolism</keyword>
<accession>A0A1B3B0B0</accession>
<dbReference type="InterPro" id="IPR008181">
    <property type="entry name" value="dUTPase"/>
</dbReference>
<evidence type="ECO:0000256" key="3">
    <source>
        <dbReference type="ARBA" id="ARBA00022801"/>
    </source>
</evidence>
<dbReference type="GO" id="GO:0046081">
    <property type="term" value="P:dUTP catabolic process"/>
    <property type="evidence" value="ECO:0007669"/>
    <property type="project" value="InterPro"/>
</dbReference>
<keyword evidence="3" id="KW-0378">Hydrolase</keyword>
<dbReference type="SUPFAM" id="SSF51283">
    <property type="entry name" value="dUTPase-like"/>
    <property type="match status" value="1"/>
</dbReference>
<dbReference type="GO" id="GO:0000287">
    <property type="term" value="F:magnesium ion binding"/>
    <property type="evidence" value="ECO:0007669"/>
    <property type="project" value="InterPro"/>
</dbReference>
<dbReference type="InterPro" id="IPR033704">
    <property type="entry name" value="dUTPase_trimeric"/>
</dbReference>
<feature type="region of interest" description="Disordered" evidence="5">
    <location>
        <begin position="149"/>
        <end position="168"/>
    </location>
</feature>
<dbReference type="OrthoDB" id="5125at10239"/>
<evidence type="ECO:0000256" key="2">
    <source>
        <dbReference type="ARBA" id="ARBA00012379"/>
    </source>
</evidence>
<dbReference type="GO" id="GO:0004170">
    <property type="term" value="F:dUTP diphosphatase activity"/>
    <property type="evidence" value="ECO:0007669"/>
    <property type="project" value="UniProtKB-EC"/>
</dbReference>
<dbReference type="GO" id="GO:0006226">
    <property type="term" value="P:dUMP biosynthetic process"/>
    <property type="evidence" value="ECO:0007669"/>
    <property type="project" value="InterPro"/>
</dbReference>
<evidence type="ECO:0000256" key="4">
    <source>
        <dbReference type="ARBA" id="ARBA00023080"/>
    </source>
</evidence>
<dbReference type="Gene3D" id="2.70.40.10">
    <property type="match status" value="1"/>
</dbReference>
<dbReference type="GeneID" id="29063338"/>
<evidence type="ECO:0000256" key="5">
    <source>
        <dbReference type="SAM" id="MobiDB-lite"/>
    </source>
</evidence>
<proteinExistence type="inferred from homology"/>
<protein>
    <recommendedName>
        <fullName evidence="2">dUTP diphosphatase</fullName>
        <ecNumber evidence="2">3.6.1.23</ecNumber>
    </recommendedName>
</protein>
<name>A0A1B3B0B0_9CAUD</name>
<dbReference type="InterPro" id="IPR029054">
    <property type="entry name" value="dUTPase-like"/>
</dbReference>
<keyword evidence="8" id="KW-1185">Reference proteome</keyword>
<dbReference type="PANTHER" id="PTHR11241">
    <property type="entry name" value="DEOXYURIDINE 5'-TRIPHOSPHATE NUCLEOTIDOHYDROLASE"/>
    <property type="match status" value="1"/>
</dbReference>
<organism evidence="7 8">
    <name type="scientific">Gordonia phage Ghobes</name>
    <dbReference type="NCBI Taxonomy" id="1887647"/>
    <lineage>
        <taxon>Viruses</taxon>
        <taxon>Duplodnaviria</taxon>
        <taxon>Heunggongvirae</taxon>
        <taxon>Uroviricota</taxon>
        <taxon>Caudoviricetes</taxon>
        <taxon>Ghobesvirus</taxon>
        <taxon>Ghobesvirus ghobes</taxon>
    </lineage>
</organism>
<evidence type="ECO:0000259" key="6">
    <source>
        <dbReference type="Pfam" id="PF00692"/>
    </source>
</evidence>
<evidence type="ECO:0000313" key="7">
    <source>
        <dbReference type="EMBL" id="AOE44406.1"/>
    </source>
</evidence>
<dbReference type="CDD" id="cd07557">
    <property type="entry name" value="trimeric_dUTPase"/>
    <property type="match status" value="1"/>
</dbReference>
<dbReference type="EMBL" id="KX557278">
    <property type="protein sequence ID" value="AOE44406.1"/>
    <property type="molecule type" value="Genomic_DNA"/>
</dbReference>
<feature type="domain" description="dUTPase-like" evidence="6">
    <location>
        <begin position="42"/>
        <end position="167"/>
    </location>
</feature>
<gene>
    <name evidence="7" type="primary">55</name>
    <name evidence="7" type="ORF">SEA_GHOBES_55</name>
</gene>
<sequence>MFANPNQLPQGVAQVRHARTNGLNWSELQFGAVDPAKVAFPPEKAHDNDAGFDLYVTERVVLRPGEFADLPTNVWVALQDEYWGLVTGRSSALRKHGLLVHTGVIDAGYRGELFAGAFNLSGKQVVVEPGQRLAQFLVVPLPNLGAKWVEGEPPPGTRGSNGFGSTGR</sequence>
<reference evidence="8" key="1">
    <citation type="submission" date="2016-07" db="EMBL/GenBank/DDBJ databases">
        <authorList>
            <person name="Florea S."/>
            <person name="Webb J.S."/>
            <person name="Jaromczyk J."/>
            <person name="Schardl C.L."/>
        </authorList>
    </citation>
    <scope>NUCLEOTIDE SEQUENCE [LARGE SCALE GENOMIC DNA]</scope>
</reference>
<dbReference type="RefSeq" id="YP_009281158.1">
    <property type="nucleotide sequence ID" value="NC_031028.1"/>
</dbReference>
<dbReference type="Proteomes" id="UP000203019">
    <property type="component" value="Segment"/>
</dbReference>
<dbReference type="KEGG" id="vg:29063338"/>